<feature type="site" description="Lowers pKa of active site Tyr" evidence="6">
    <location>
        <position position="77"/>
    </location>
</feature>
<name>A0A852T1S0_9MICO</name>
<dbReference type="Gene3D" id="3.20.20.100">
    <property type="entry name" value="NADP-dependent oxidoreductase domain"/>
    <property type="match status" value="1"/>
</dbReference>
<evidence type="ECO:0000313" key="8">
    <source>
        <dbReference type="EMBL" id="NYD75566.1"/>
    </source>
</evidence>
<accession>A0A852T1S0</accession>
<comment type="caution">
    <text evidence="8">The sequence shown here is derived from an EMBL/GenBank/DDBJ whole genome shotgun (WGS) entry which is preliminary data.</text>
</comment>
<keyword evidence="3 8" id="KW-0560">Oxidoreductase</keyword>
<dbReference type="EMBL" id="JACCBJ010000001">
    <property type="protein sequence ID" value="NYD75566.1"/>
    <property type="molecule type" value="Genomic_DNA"/>
</dbReference>
<evidence type="ECO:0000256" key="6">
    <source>
        <dbReference type="PIRSR" id="PIRSR000097-3"/>
    </source>
</evidence>
<evidence type="ECO:0000256" key="1">
    <source>
        <dbReference type="ARBA" id="ARBA00007905"/>
    </source>
</evidence>
<dbReference type="InterPro" id="IPR023210">
    <property type="entry name" value="NADP_OxRdtase_dom"/>
</dbReference>
<feature type="domain" description="NADP-dependent oxidoreductase" evidence="7">
    <location>
        <begin position="19"/>
        <end position="263"/>
    </location>
</feature>
<dbReference type="Proteomes" id="UP000589620">
    <property type="component" value="Unassembled WGS sequence"/>
</dbReference>
<dbReference type="GO" id="GO:0016616">
    <property type="term" value="F:oxidoreductase activity, acting on the CH-OH group of donors, NAD or NADP as acceptor"/>
    <property type="evidence" value="ECO:0007669"/>
    <property type="project" value="UniProtKB-ARBA"/>
</dbReference>
<proteinExistence type="inferred from homology"/>
<protein>
    <submittedName>
        <fullName evidence="8">2,5-diketo-D-gluconate reductase A</fullName>
        <ecNumber evidence="8">1.1.1.346</ecNumber>
    </submittedName>
</protein>
<dbReference type="SUPFAM" id="SSF51430">
    <property type="entry name" value="NAD(P)-linked oxidoreductase"/>
    <property type="match status" value="1"/>
</dbReference>
<evidence type="ECO:0000313" key="9">
    <source>
        <dbReference type="Proteomes" id="UP000589620"/>
    </source>
</evidence>
<dbReference type="EC" id="1.1.1.346" evidence="8"/>
<dbReference type="PANTHER" id="PTHR43827:SF3">
    <property type="entry name" value="NADP-DEPENDENT OXIDOREDUCTASE DOMAIN-CONTAINING PROTEIN"/>
    <property type="match status" value="1"/>
</dbReference>
<dbReference type="PROSITE" id="PS00062">
    <property type="entry name" value="ALDOKETO_REDUCTASE_2"/>
    <property type="match status" value="1"/>
</dbReference>
<dbReference type="FunFam" id="3.20.20.100:FF:000002">
    <property type="entry name" value="2,5-diketo-D-gluconic acid reductase A"/>
    <property type="match status" value="1"/>
</dbReference>
<keyword evidence="9" id="KW-1185">Reference proteome</keyword>
<sequence length="277" mass="30054">MTPSIPSLPLDGGGSIPQIGLGTWPLDDAEVEKAIIAAAELGYRHVDTAVKYGNEVGVGRGLTRSGLARDDWFVTTKLDGTYQGEDRAVGGLDDSLARLGLDYVDLLLIHWPLPKRDQYVSTWETFIRLREAGKARAIGVSNFKPAHIDRLIAETGVTPAVNQIQLSPAIPRREQRAYDSEHGIVTESWSPIGGTGDLLAEPVLARLADKHGRTPGQIVLRWHVQNGLVAIPKSRDPERMAQNLAVFDFELDADDLSALDTLDKGPDAGVDSDRSGH</sequence>
<gene>
    <name evidence="8" type="ORF">BJ963_003085</name>
</gene>
<dbReference type="RefSeq" id="WP_179457443.1">
    <property type="nucleotide sequence ID" value="NZ_BAAAPX010000001.1"/>
</dbReference>
<feature type="active site" description="Proton donor" evidence="4">
    <location>
        <position position="52"/>
    </location>
</feature>
<dbReference type="Pfam" id="PF00248">
    <property type="entry name" value="Aldo_ket_red"/>
    <property type="match status" value="1"/>
</dbReference>
<dbReference type="PROSITE" id="PS00798">
    <property type="entry name" value="ALDOKETO_REDUCTASE_1"/>
    <property type="match status" value="1"/>
</dbReference>
<comment type="similarity">
    <text evidence="1">Belongs to the aldo/keto reductase family.</text>
</comment>
<evidence type="ECO:0000256" key="3">
    <source>
        <dbReference type="ARBA" id="ARBA00023002"/>
    </source>
</evidence>
<dbReference type="InterPro" id="IPR018170">
    <property type="entry name" value="Aldo/ket_reductase_CS"/>
</dbReference>
<evidence type="ECO:0000256" key="5">
    <source>
        <dbReference type="PIRSR" id="PIRSR000097-2"/>
    </source>
</evidence>
<keyword evidence="2" id="KW-0521">NADP</keyword>
<reference evidence="8 9" key="1">
    <citation type="submission" date="2020-07" db="EMBL/GenBank/DDBJ databases">
        <title>Sequencing the genomes of 1000 actinobacteria strains.</title>
        <authorList>
            <person name="Klenk H.-P."/>
        </authorList>
    </citation>
    <scope>NUCLEOTIDE SEQUENCE [LARGE SCALE GENOMIC DNA]</scope>
    <source>
        <strain evidence="8 9">DSM 23871</strain>
    </source>
</reference>
<dbReference type="PIRSF" id="PIRSF000097">
    <property type="entry name" value="AKR"/>
    <property type="match status" value="1"/>
</dbReference>
<dbReference type="PROSITE" id="PS00063">
    <property type="entry name" value="ALDOKETO_REDUCTASE_3"/>
    <property type="match status" value="1"/>
</dbReference>
<evidence type="ECO:0000256" key="2">
    <source>
        <dbReference type="ARBA" id="ARBA00022857"/>
    </source>
</evidence>
<organism evidence="8 9">
    <name type="scientific">Leifsonia soli</name>
    <dbReference type="NCBI Taxonomy" id="582665"/>
    <lineage>
        <taxon>Bacteria</taxon>
        <taxon>Bacillati</taxon>
        <taxon>Actinomycetota</taxon>
        <taxon>Actinomycetes</taxon>
        <taxon>Micrococcales</taxon>
        <taxon>Microbacteriaceae</taxon>
        <taxon>Leifsonia</taxon>
    </lineage>
</organism>
<evidence type="ECO:0000256" key="4">
    <source>
        <dbReference type="PIRSR" id="PIRSR000097-1"/>
    </source>
</evidence>
<evidence type="ECO:0000259" key="7">
    <source>
        <dbReference type="Pfam" id="PF00248"/>
    </source>
</evidence>
<dbReference type="InterPro" id="IPR020471">
    <property type="entry name" value="AKR"/>
</dbReference>
<dbReference type="AlphaFoldDB" id="A0A852T1S0"/>
<feature type="binding site" evidence="5">
    <location>
        <position position="110"/>
    </location>
    <ligand>
        <name>substrate</name>
    </ligand>
</feature>
<dbReference type="PRINTS" id="PR00069">
    <property type="entry name" value="ALDKETRDTASE"/>
</dbReference>
<dbReference type="PANTHER" id="PTHR43827">
    <property type="entry name" value="2,5-DIKETO-D-GLUCONIC ACID REDUCTASE"/>
    <property type="match status" value="1"/>
</dbReference>
<dbReference type="InterPro" id="IPR036812">
    <property type="entry name" value="NAD(P)_OxRdtase_dom_sf"/>
</dbReference>